<dbReference type="Proteomes" id="UP000095342">
    <property type="component" value="Chromosome"/>
</dbReference>
<dbReference type="InterPro" id="IPR036063">
    <property type="entry name" value="Smr_dom_sf"/>
</dbReference>
<accession>A0A1D8K847</accession>
<dbReference type="RefSeq" id="WP_070072705.1">
    <property type="nucleotide sequence ID" value="NZ_CP017448.1"/>
</dbReference>
<dbReference type="AlphaFoldDB" id="A0A1D8K847"/>
<dbReference type="SMART" id="SM00463">
    <property type="entry name" value="SMR"/>
    <property type="match status" value="1"/>
</dbReference>
<dbReference type="Gene3D" id="3.30.1370.110">
    <property type="match status" value="1"/>
</dbReference>
<feature type="domain" description="Smr" evidence="1">
    <location>
        <begin position="2"/>
        <end position="76"/>
    </location>
</feature>
<keyword evidence="3" id="KW-1185">Reference proteome</keyword>
<dbReference type="PROSITE" id="PS50828">
    <property type="entry name" value="SMR"/>
    <property type="match status" value="1"/>
</dbReference>
<sequence length="107" mass="12442">MLDLHHFKPREVPDLVREYLDECRRRDIAEVRIVHGKGKGVLRAIVQDILAQDPHVIAYGPAMDRSGWGATVARLRTARTPPPHKAETGTDVERKGFWQRLWPWRRD</sequence>
<organism evidence="2 3">
    <name type="scientific">Acidihalobacter aeolianus</name>
    <dbReference type="NCBI Taxonomy" id="2792603"/>
    <lineage>
        <taxon>Bacteria</taxon>
        <taxon>Pseudomonadati</taxon>
        <taxon>Pseudomonadota</taxon>
        <taxon>Gammaproteobacteria</taxon>
        <taxon>Chromatiales</taxon>
        <taxon>Ectothiorhodospiraceae</taxon>
        <taxon>Acidihalobacter</taxon>
    </lineage>
</organism>
<reference evidence="2 3" key="1">
    <citation type="submission" date="2016-09" db="EMBL/GenBank/DDBJ databases">
        <title>Acidihalobacter prosperus V6 (DSM14174).</title>
        <authorList>
            <person name="Khaleque H.N."/>
            <person name="Ramsay J.P."/>
            <person name="Murphy R.J.T."/>
            <person name="Kaksonen A.H."/>
            <person name="Boxall N.J."/>
            <person name="Watkin E.L.J."/>
        </authorList>
    </citation>
    <scope>NUCLEOTIDE SEQUENCE [LARGE SCALE GENOMIC DNA]</scope>
    <source>
        <strain evidence="2 3">V6</strain>
    </source>
</reference>
<evidence type="ECO:0000313" key="2">
    <source>
        <dbReference type="EMBL" id="AOV17134.1"/>
    </source>
</evidence>
<dbReference type="SUPFAM" id="SSF160443">
    <property type="entry name" value="SMR domain-like"/>
    <property type="match status" value="1"/>
</dbReference>
<protein>
    <recommendedName>
        <fullName evidence="1">Smr domain-containing protein</fullName>
    </recommendedName>
</protein>
<evidence type="ECO:0000259" key="1">
    <source>
        <dbReference type="PROSITE" id="PS50828"/>
    </source>
</evidence>
<evidence type="ECO:0000313" key="3">
    <source>
        <dbReference type="Proteomes" id="UP000095342"/>
    </source>
</evidence>
<dbReference type="InterPro" id="IPR002625">
    <property type="entry name" value="Smr_dom"/>
</dbReference>
<proteinExistence type="predicted"/>
<dbReference type="KEGG" id="aaeo:BJI67_08745"/>
<gene>
    <name evidence="2" type="ORF">BJI67_08745</name>
</gene>
<name>A0A1D8K847_9GAMM</name>
<dbReference type="EMBL" id="CP017448">
    <property type="protein sequence ID" value="AOV17134.1"/>
    <property type="molecule type" value="Genomic_DNA"/>
</dbReference>
<dbReference type="Pfam" id="PF01713">
    <property type="entry name" value="Smr"/>
    <property type="match status" value="1"/>
</dbReference>